<dbReference type="RefSeq" id="WP_162317859.1">
    <property type="nucleotide sequence ID" value="NZ_JAHQXF010000002.1"/>
</dbReference>
<reference evidence="1 2" key="1">
    <citation type="submission" date="2021-06" db="EMBL/GenBank/DDBJ databases">
        <title>New haloarchaea isolates fom saline soil.</title>
        <authorList>
            <person name="Duran-Viseras A."/>
            <person name="Sanchez-Porro C.S."/>
            <person name="Ventosa A."/>
        </authorList>
    </citation>
    <scope>NUCLEOTIDE SEQUENCE [LARGE SCALE GENOMIC DNA]</scope>
    <source>
        <strain evidence="1 2">JCM 183640</strain>
    </source>
</reference>
<name>A0A8J8C463_9EURY</name>
<comment type="caution">
    <text evidence="1">The sequence shown here is derived from an EMBL/GenBank/DDBJ whole genome shotgun (WGS) entry which is preliminary data.</text>
</comment>
<dbReference type="AlphaFoldDB" id="A0A8J8C463"/>
<sequence>MTLSESLRHPASLATAVVGAGMSIVKFPLLLELGHWLATSSGSLFTVASIFGFTIAPEVDAIPAELLKPVALALGAIYAASKLYRALKNLSETVDS</sequence>
<organism evidence="1 2">
    <name type="scientific">Haloarcula limicola</name>
    <dbReference type="NCBI Taxonomy" id="1429915"/>
    <lineage>
        <taxon>Archaea</taxon>
        <taxon>Methanobacteriati</taxon>
        <taxon>Methanobacteriota</taxon>
        <taxon>Stenosarchaea group</taxon>
        <taxon>Halobacteria</taxon>
        <taxon>Halobacteriales</taxon>
        <taxon>Haloarculaceae</taxon>
        <taxon>Haloarcula</taxon>
    </lineage>
</organism>
<protein>
    <submittedName>
        <fullName evidence="1">Uncharacterized protein</fullName>
    </submittedName>
</protein>
<keyword evidence="2" id="KW-1185">Reference proteome</keyword>
<dbReference type="Proteomes" id="UP000766550">
    <property type="component" value="Unassembled WGS sequence"/>
</dbReference>
<accession>A0A8J8C463</accession>
<evidence type="ECO:0000313" key="1">
    <source>
        <dbReference type="EMBL" id="MBV0925017.1"/>
    </source>
</evidence>
<dbReference type="EMBL" id="JAHQXF010000002">
    <property type="protein sequence ID" value="MBV0925017.1"/>
    <property type="molecule type" value="Genomic_DNA"/>
</dbReference>
<gene>
    <name evidence="1" type="ORF">KTS45_12500</name>
</gene>
<proteinExistence type="predicted"/>
<evidence type="ECO:0000313" key="2">
    <source>
        <dbReference type="Proteomes" id="UP000766550"/>
    </source>
</evidence>